<feature type="transmembrane region" description="Helical" evidence="1">
    <location>
        <begin position="16"/>
        <end position="37"/>
    </location>
</feature>
<dbReference type="AlphaFoldDB" id="S3MCY1"/>
<proteinExistence type="predicted"/>
<feature type="transmembrane region" description="Helical" evidence="1">
    <location>
        <begin position="57"/>
        <end position="75"/>
    </location>
</feature>
<sequence length="193" mass="21861">MNIIKVRRIKRNTFEVIINTLIAITILIFIIFLLASIKELIGYLNASLEKLDPTISAVIYGGIITLIASALLQILTRYLDKTKEIELAIHQKQTEVYQELIKGLIDLIAIGHKNPETVLSEAIRILTEWTPKAMAWASEDVLIEWIELRNNVTNLTPLDVISETENLICNMRSELGLKVGKIKKIGLMKMIIK</sequence>
<dbReference type="HOGENOM" id="CLU_1408192_0_0_12"/>
<dbReference type="EMBL" id="ATFC01000008">
    <property type="protein sequence ID" value="EPF46919.1"/>
    <property type="molecule type" value="Genomic_DNA"/>
</dbReference>
<keyword evidence="1" id="KW-0812">Transmembrane</keyword>
<gene>
    <name evidence="2" type="ORF">HMPREF1222_01500</name>
</gene>
<evidence type="ECO:0000313" key="2">
    <source>
        <dbReference type="EMBL" id="EPF46919.1"/>
    </source>
</evidence>
<dbReference type="Proteomes" id="UP000014605">
    <property type="component" value="Unassembled WGS sequence"/>
</dbReference>
<dbReference type="GeneID" id="301461656"/>
<organism evidence="2 3">
    <name type="scientific">Treponema vincentii F0403</name>
    <dbReference type="NCBI Taxonomy" id="1125702"/>
    <lineage>
        <taxon>Bacteria</taxon>
        <taxon>Pseudomonadati</taxon>
        <taxon>Spirochaetota</taxon>
        <taxon>Spirochaetia</taxon>
        <taxon>Spirochaetales</taxon>
        <taxon>Treponemataceae</taxon>
        <taxon>Treponema</taxon>
    </lineage>
</organism>
<comment type="caution">
    <text evidence="2">The sequence shown here is derived from an EMBL/GenBank/DDBJ whole genome shotgun (WGS) entry which is preliminary data.</text>
</comment>
<reference evidence="2 3" key="1">
    <citation type="submission" date="2013-04" db="EMBL/GenBank/DDBJ databases">
        <title>The Genome Sequence of Treponema vincentii F0403.</title>
        <authorList>
            <consortium name="The Broad Institute Genomics Platform"/>
            <person name="Earl A."/>
            <person name="Ward D."/>
            <person name="Feldgarden M."/>
            <person name="Gevers D."/>
            <person name="Leonetti C."/>
            <person name="Izard J."/>
            <person name="Walker B."/>
            <person name="Young S."/>
            <person name="Zeng Q."/>
            <person name="Gargeya S."/>
            <person name="Fitzgerald M."/>
            <person name="Haas B."/>
            <person name="Abouelleil A."/>
            <person name="Allen A.W."/>
            <person name="Alvarado L."/>
            <person name="Arachchi H.M."/>
            <person name="Berlin A.M."/>
            <person name="Chapman S.B."/>
            <person name="Gainer-Dewar J."/>
            <person name="Goldberg J."/>
            <person name="Griggs A."/>
            <person name="Gujja S."/>
            <person name="Hansen M."/>
            <person name="Howarth C."/>
            <person name="Imamovic A."/>
            <person name="Ireland A."/>
            <person name="Larimer J."/>
            <person name="McCowan C."/>
            <person name="Murphy C."/>
            <person name="Pearson M."/>
            <person name="Poon T.W."/>
            <person name="Priest M."/>
            <person name="Roberts A."/>
            <person name="Saif S."/>
            <person name="Shea T."/>
            <person name="Sisk P."/>
            <person name="Sykes S."/>
            <person name="Wortman J."/>
            <person name="Nusbaum C."/>
            <person name="Birren B."/>
        </authorList>
    </citation>
    <scope>NUCLEOTIDE SEQUENCE [LARGE SCALE GENOMIC DNA]</scope>
    <source>
        <strain evidence="2 3">F0403</strain>
    </source>
</reference>
<dbReference type="RefSeq" id="WP_016518887.1">
    <property type="nucleotide sequence ID" value="NZ_KE332512.1"/>
</dbReference>
<evidence type="ECO:0000313" key="3">
    <source>
        <dbReference type="Proteomes" id="UP000014605"/>
    </source>
</evidence>
<dbReference type="PATRIC" id="fig|1125702.3.peg.1550"/>
<protein>
    <submittedName>
        <fullName evidence="2">Uncharacterized protein</fullName>
    </submittedName>
</protein>
<keyword evidence="3" id="KW-1185">Reference proteome</keyword>
<evidence type="ECO:0000256" key="1">
    <source>
        <dbReference type="SAM" id="Phobius"/>
    </source>
</evidence>
<name>S3MCY1_9SPIR</name>
<accession>S3MCY1</accession>
<keyword evidence="1" id="KW-1133">Transmembrane helix</keyword>
<keyword evidence="1" id="KW-0472">Membrane</keyword>